<sequence>MTYVDGFVLPVPEGKIDAYREMAESAGKIWMEHGALQYKECVLEDARPEMPEDAPAICKITPFGELAGTKDGETVIFAFIVYKSREHRDEVNRKVMDDPRMKNACDENNMPFDPSRMTYGGFKALVDL</sequence>
<dbReference type="OrthoDB" id="9792392at2"/>
<protein>
    <submittedName>
        <fullName evidence="1">Uncharacterized conserved protein YbaA, DUF1428 family</fullName>
    </submittedName>
</protein>
<dbReference type="SUPFAM" id="SSF54909">
    <property type="entry name" value="Dimeric alpha+beta barrel"/>
    <property type="match status" value="1"/>
</dbReference>
<proteinExistence type="predicted"/>
<dbReference type="Pfam" id="PF07237">
    <property type="entry name" value="DUF1428"/>
    <property type="match status" value="1"/>
</dbReference>
<evidence type="ECO:0000313" key="1">
    <source>
        <dbReference type="EMBL" id="SFL35655.1"/>
    </source>
</evidence>
<organism evidence="1 2">
    <name type="scientific">Nitrosomonas aestuarii</name>
    <dbReference type="NCBI Taxonomy" id="52441"/>
    <lineage>
        <taxon>Bacteria</taxon>
        <taxon>Pseudomonadati</taxon>
        <taxon>Pseudomonadota</taxon>
        <taxon>Betaproteobacteria</taxon>
        <taxon>Nitrosomonadales</taxon>
        <taxon>Nitrosomonadaceae</taxon>
        <taxon>Nitrosomonas</taxon>
    </lineage>
</organism>
<dbReference type="STRING" id="52441.SAMN05216302_10675"/>
<reference evidence="2" key="1">
    <citation type="submission" date="2016-10" db="EMBL/GenBank/DDBJ databases">
        <authorList>
            <person name="Varghese N."/>
            <person name="Submissions S."/>
        </authorList>
    </citation>
    <scope>NUCLEOTIDE SEQUENCE [LARGE SCALE GENOMIC DNA]</scope>
    <source>
        <strain evidence="2">Nm69</strain>
    </source>
</reference>
<name>A0A1I4H0E7_9PROT</name>
<dbReference type="EMBL" id="FOSP01000067">
    <property type="protein sequence ID" value="SFL35655.1"/>
    <property type="molecule type" value="Genomic_DNA"/>
</dbReference>
<accession>A0A1I4H0E7</accession>
<dbReference type="InterPro" id="IPR009874">
    <property type="entry name" value="DUF1428"/>
</dbReference>
<dbReference type="RefSeq" id="WP_090703547.1">
    <property type="nucleotide sequence ID" value="NZ_FOSP01000067.1"/>
</dbReference>
<evidence type="ECO:0000313" key="2">
    <source>
        <dbReference type="Proteomes" id="UP000199533"/>
    </source>
</evidence>
<dbReference type="InterPro" id="IPR011008">
    <property type="entry name" value="Dimeric_a/b-barrel"/>
</dbReference>
<dbReference type="Proteomes" id="UP000199533">
    <property type="component" value="Unassembled WGS sequence"/>
</dbReference>
<dbReference type="AlphaFoldDB" id="A0A1I4H0E7"/>
<dbReference type="Gene3D" id="3.30.70.100">
    <property type="match status" value="1"/>
</dbReference>
<keyword evidence="2" id="KW-1185">Reference proteome</keyword>
<gene>
    <name evidence="1" type="ORF">SAMN05216302_10675</name>
</gene>
<dbReference type="PIRSF" id="PIRSF007028">
    <property type="entry name" value="UCP007028"/>
    <property type="match status" value="1"/>
</dbReference>